<dbReference type="EMBL" id="KV878213">
    <property type="protein sequence ID" value="OJJ33952.1"/>
    <property type="molecule type" value="Genomic_DNA"/>
</dbReference>
<dbReference type="AlphaFoldDB" id="A0A1L9RG95"/>
<sequence>MIKDSQELRLTEYNLALHNEALQKDSRMATVAWVEKVIMEEQIHQFHSQLKMNDTEQLSGMDIEGDIERINQSMSAMEYDSTQAQTIASLKLFEQTLGLCLESPLERFLTPDGCSDPSYFARLALTQMDTPLGSMDKRDERREMAKKNVELVVSRKD</sequence>
<organism evidence="1 2">
    <name type="scientific">Aspergillus wentii DTO 134E9</name>
    <dbReference type="NCBI Taxonomy" id="1073089"/>
    <lineage>
        <taxon>Eukaryota</taxon>
        <taxon>Fungi</taxon>
        <taxon>Dikarya</taxon>
        <taxon>Ascomycota</taxon>
        <taxon>Pezizomycotina</taxon>
        <taxon>Eurotiomycetes</taxon>
        <taxon>Eurotiomycetidae</taxon>
        <taxon>Eurotiales</taxon>
        <taxon>Aspergillaceae</taxon>
        <taxon>Aspergillus</taxon>
        <taxon>Aspergillus subgen. Cremei</taxon>
    </lineage>
</organism>
<dbReference type="GeneID" id="63746907"/>
<evidence type="ECO:0000313" key="1">
    <source>
        <dbReference type="EMBL" id="OJJ33952.1"/>
    </source>
</evidence>
<dbReference type="RefSeq" id="XP_040687628.1">
    <property type="nucleotide sequence ID" value="XM_040831059.1"/>
</dbReference>
<protein>
    <submittedName>
        <fullName evidence="1">Uncharacterized protein</fullName>
    </submittedName>
</protein>
<evidence type="ECO:0000313" key="2">
    <source>
        <dbReference type="Proteomes" id="UP000184383"/>
    </source>
</evidence>
<dbReference type="OrthoDB" id="4224309at2759"/>
<reference evidence="2" key="1">
    <citation type="journal article" date="2017" name="Genome Biol.">
        <title>Comparative genomics reveals high biological diversity and specific adaptations in the industrially and medically important fungal genus Aspergillus.</title>
        <authorList>
            <person name="de Vries R.P."/>
            <person name="Riley R."/>
            <person name="Wiebenga A."/>
            <person name="Aguilar-Osorio G."/>
            <person name="Amillis S."/>
            <person name="Uchima C.A."/>
            <person name="Anderluh G."/>
            <person name="Asadollahi M."/>
            <person name="Askin M."/>
            <person name="Barry K."/>
            <person name="Battaglia E."/>
            <person name="Bayram O."/>
            <person name="Benocci T."/>
            <person name="Braus-Stromeyer S.A."/>
            <person name="Caldana C."/>
            <person name="Canovas D."/>
            <person name="Cerqueira G.C."/>
            <person name="Chen F."/>
            <person name="Chen W."/>
            <person name="Choi C."/>
            <person name="Clum A."/>
            <person name="Dos Santos R.A."/>
            <person name="Damasio A.R."/>
            <person name="Diallinas G."/>
            <person name="Emri T."/>
            <person name="Fekete E."/>
            <person name="Flipphi M."/>
            <person name="Freyberg S."/>
            <person name="Gallo A."/>
            <person name="Gournas C."/>
            <person name="Habgood R."/>
            <person name="Hainaut M."/>
            <person name="Harispe M.L."/>
            <person name="Henrissat B."/>
            <person name="Hilden K.S."/>
            <person name="Hope R."/>
            <person name="Hossain A."/>
            <person name="Karabika E."/>
            <person name="Karaffa L."/>
            <person name="Karanyi Z."/>
            <person name="Krasevec N."/>
            <person name="Kuo A."/>
            <person name="Kusch H."/>
            <person name="LaButti K."/>
            <person name="Lagendijk E.L."/>
            <person name="Lapidus A."/>
            <person name="Levasseur A."/>
            <person name="Lindquist E."/>
            <person name="Lipzen A."/>
            <person name="Logrieco A.F."/>
            <person name="MacCabe A."/>
            <person name="Maekelae M.R."/>
            <person name="Malavazi I."/>
            <person name="Melin P."/>
            <person name="Meyer V."/>
            <person name="Mielnichuk N."/>
            <person name="Miskei M."/>
            <person name="Molnar A.P."/>
            <person name="Mule G."/>
            <person name="Ngan C.Y."/>
            <person name="Orejas M."/>
            <person name="Orosz E."/>
            <person name="Ouedraogo J.P."/>
            <person name="Overkamp K.M."/>
            <person name="Park H.-S."/>
            <person name="Perrone G."/>
            <person name="Piumi F."/>
            <person name="Punt P.J."/>
            <person name="Ram A.F."/>
            <person name="Ramon A."/>
            <person name="Rauscher S."/>
            <person name="Record E."/>
            <person name="Riano-Pachon D.M."/>
            <person name="Robert V."/>
            <person name="Roehrig J."/>
            <person name="Ruller R."/>
            <person name="Salamov A."/>
            <person name="Salih N.S."/>
            <person name="Samson R.A."/>
            <person name="Sandor E."/>
            <person name="Sanguinetti M."/>
            <person name="Schuetze T."/>
            <person name="Sepcic K."/>
            <person name="Shelest E."/>
            <person name="Sherlock G."/>
            <person name="Sophianopoulou V."/>
            <person name="Squina F.M."/>
            <person name="Sun H."/>
            <person name="Susca A."/>
            <person name="Todd R.B."/>
            <person name="Tsang A."/>
            <person name="Unkles S.E."/>
            <person name="van de Wiele N."/>
            <person name="van Rossen-Uffink D."/>
            <person name="Oliveira J.V."/>
            <person name="Vesth T.C."/>
            <person name="Visser J."/>
            <person name="Yu J.-H."/>
            <person name="Zhou M."/>
            <person name="Andersen M.R."/>
            <person name="Archer D.B."/>
            <person name="Baker S.E."/>
            <person name="Benoit I."/>
            <person name="Brakhage A.A."/>
            <person name="Braus G.H."/>
            <person name="Fischer R."/>
            <person name="Frisvad J.C."/>
            <person name="Goldman G.H."/>
            <person name="Houbraken J."/>
            <person name="Oakley B."/>
            <person name="Pocsi I."/>
            <person name="Scazzocchio C."/>
            <person name="Seiboth B."/>
            <person name="vanKuyk P.A."/>
            <person name="Wortman J."/>
            <person name="Dyer P.S."/>
            <person name="Grigoriev I.V."/>
        </authorList>
    </citation>
    <scope>NUCLEOTIDE SEQUENCE [LARGE SCALE GENOMIC DNA]</scope>
    <source>
        <strain evidence="2">DTO 134E9</strain>
    </source>
</reference>
<dbReference type="STRING" id="1073089.A0A1L9RG95"/>
<keyword evidence="2" id="KW-1185">Reference proteome</keyword>
<gene>
    <name evidence="1" type="ORF">ASPWEDRAFT_173387</name>
</gene>
<accession>A0A1L9RG95</accession>
<name>A0A1L9RG95_ASPWE</name>
<proteinExistence type="predicted"/>
<dbReference type="Proteomes" id="UP000184383">
    <property type="component" value="Unassembled WGS sequence"/>
</dbReference>
<dbReference type="VEuPathDB" id="FungiDB:ASPWEDRAFT_173387"/>